<dbReference type="Pfam" id="PF07963">
    <property type="entry name" value="N_methyl"/>
    <property type="match status" value="1"/>
</dbReference>
<dbReference type="EMBL" id="JAXAFO010000001">
    <property type="protein sequence ID" value="MDX6847721.1"/>
    <property type="molecule type" value="Genomic_DNA"/>
</dbReference>
<name>A0ABU4RU57_9GAMM</name>
<keyword evidence="1" id="KW-1133">Transmembrane helix</keyword>
<evidence type="ECO:0000313" key="3">
    <source>
        <dbReference type="Proteomes" id="UP001273505"/>
    </source>
</evidence>
<evidence type="ECO:0000256" key="1">
    <source>
        <dbReference type="SAM" id="Phobius"/>
    </source>
</evidence>
<dbReference type="RefSeq" id="WP_302724326.1">
    <property type="nucleotide sequence ID" value="NZ_JAULRU010000797.1"/>
</dbReference>
<dbReference type="PROSITE" id="PS00409">
    <property type="entry name" value="PROKAR_NTER_METHYL"/>
    <property type="match status" value="1"/>
</dbReference>
<feature type="transmembrane region" description="Helical" evidence="1">
    <location>
        <begin position="12"/>
        <end position="31"/>
    </location>
</feature>
<dbReference type="SUPFAM" id="SSF54523">
    <property type="entry name" value="Pili subunits"/>
    <property type="match status" value="1"/>
</dbReference>
<keyword evidence="1" id="KW-0472">Membrane</keyword>
<dbReference type="NCBIfam" id="TIGR02532">
    <property type="entry name" value="IV_pilin_GFxxxE"/>
    <property type="match status" value="1"/>
</dbReference>
<dbReference type="Proteomes" id="UP001273505">
    <property type="component" value="Unassembled WGS sequence"/>
</dbReference>
<evidence type="ECO:0000313" key="2">
    <source>
        <dbReference type="EMBL" id="MDX6847721.1"/>
    </source>
</evidence>
<dbReference type="InterPro" id="IPR045584">
    <property type="entry name" value="Pilin-like"/>
</dbReference>
<sequence>MKRAAGFTLIELVTVIIILSVIGVMGSQFIVNAAESYQISQSRARLAATGRQAIERMSRQIRGAMPYSLRVVNSGACLQFMPLAAGGFYLNPVPDDSVIATVATSPFTIDFDSADYISIGALSPLEVYGAGPVSLAAVTSTSATQVNFSSHQWQRNSQSQRFYLVGNAQAFCLNAGELRFYDDIDPTAGSVNLAASYSLMARNAASSAASTFEISGNTAENNFRVSINLAFIEGAEQVDFFQEVSLRNVP</sequence>
<gene>
    <name evidence="2" type="ORF">SCD92_00025</name>
</gene>
<organism evidence="2 3">
    <name type="scientific">Gilvimarinus gilvus</name>
    <dbReference type="NCBI Taxonomy" id="3058038"/>
    <lineage>
        <taxon>Bacteria</taxon>
        <taxon>Pseudomonadati</taxon>
        <taxon>Pseudomonadota</taxon>
        <taxon>Gammaproteobacteria</taxon>
        <taxon>Cellvibrionales</taxon>
        <taxon>Cellvibrionaceae</taxon>
        <taxon>Gilvimarinus</taxon>
    </lineage>
</organism>
<dbReference type="InterPro" id="IPR012902">
    <property type="entry name" value="N_methyl_site"/>
</dbReference>
<keyword evidence="1" id="KW-0812">Transmembrane</keyword>
<protein>
    <submittedName>
        <fullName evidence="2">Prepilin-type N-terminal cleavage/methylation domain-containing protein</fullName>
    </submittedName>
</protein>
<comment type="caution">
    <text evidence="2">The sequence shown here is derived from an EMBL/GenBank/DDBJ whole genome shotgun (WGS) entry which is preliminary data.</text>
</comment>
<reference evidence="2 3" key="1">
    <citation type="submission" date="2023-11" db="EMBL/GenBank/DDBJ databases">
        <title>Gilvimarinus fulvus sp. nov., isolated from the surface of Kelp.</title>
        <authorList>
            <person name="Sun Y.Y."/>
            <person name="Gong Y."/>
            <person name="Du Z.J."/>
        </authorList>
    </citation>
    <scope>NUCLEOTIDE SEQUENCE [LARGE SCALE GENOMIC DNA]</scope>
    <source>
        <strain evidence="2 3">SDUM040013</strain>
    </source>
</reference>
<accession>A0ABU4RU57</accession>
<keyword evidence="3" id="KW-1185">Reference proteome</keyword>
<proteinExistence type="predicted"/>